<name>H3GC47_PHYRM</name>
<reference evidence="2" key="2">
    <citation type="submission" date="2015-06" db="UniProtKB">
        <authorList>
            <consortium name="EnsemblProtists"/>
        </authorList>
    </citation>
    <scope>IDENTIFICATION</scope>
    <source>
        <strain evidence="2">Pr102</strain>
    </source>
</reference>
<dbReference type="eggNOG" id="ENOG502SPTT">
    <property type="taxonomic scope" value="Eukaryota"/>
</dbReference>
<protein>
    <submittedName>
        <fullName evidence="2">Uncharacterized protein</fullName>
    </submittedName>
</protein>
<dbReference type="VEuPathDB" id="FungiDB:KRP22_12289"/>
<organism evidence="2 3">
    <name type="scientific">Phytophthora ramorum</name>
    <name type="common">Sudden oak death agent</name>
    <dbReference type="NCBI Taxonomy" id="164328"/>
    <lineage>
        <taxon>Eukaryota</taxon>
        <taxon>Sar</taxon>
        <taxon>Stramenopiles</taxon>
        <taxon>Oomycota</taxon>
        <taxon>Peronosporomycetes</taxon>
        <taxon>Peronosporales</taxon>
        <taxon>Peronosporaceae</taxon>
        <taxon>Phytophthora</taxon>
    </lineage>
</organism>
<reference evidence="3" key="1">
    <citation type="journal article" date="2006" name="Science">
        <title>Phytophthora genome sequences uncover evolutionary origins and mechanisms of pathogenesis.</title>
        <authorList>
            <person name="Tyler B.M."/>
            <person name="Tripathy S."/>
            <person name="Zhang X."/>
            <person name="Dehal P."/>
            <person name="Jiang R.H."/>
            <person name="Aerts A."/>
            <person name="Arredondo F.D."/>
            <person name="Baxter L."/>
            <person name="Bensasson D."/>
            <person name="Beynon J.L."/>
            <person name="Chapman J."/>
            <person name="Damasceno C.M."/>
            <person name="Dorrance A.E."/>
            <person name="Dou D."/>
            <person name="Dickerman A.W."/>
            <person name="Dubchak I.L."/>
            <person name="Garbelotto M."/>
            <person name="Gijzen M."/>
            <person name="Gordon S.G."/>
            <person name="Govers F."/>
            <person name="Grunwald N.J."/>
            <person name="Huang W."/>
            <person name="Ivors K.L."/>
            <person name="Jones R.W."/>
            <person name="Kamoun S."/>
            <person name="Krampis K."/>
            <person name="Lamour K.H."/>
            <person name="Lee M.K."/>
            <person name="McDonald W.H."/>
            <person name="Medina M."/>
            <person name="Meijer H.J."/>
            <person name="Nordberg E.K."/>
            <person name="Maclean D.J."/>
            <person name="Ospina-Giraldo M.D."/>
            <person name="Morris P.F."/>
            <person name="Phuntumart V."/>
            <person name="Putnam N.H."/>
            <person name="Rash S."/>
            <person name="Rose J.K."/>
            <person name="Sakihama Y."/>
            <person name="Salamov A.A."/>
            <person name="Savidor A."/>
            <person name="Scheuring C.F."/>
            <person name="Smith B.M."/>
            <person name="Sobral B.W."/>
            <person name="Terry A."/>
            <person name="Torto-Alalibo T.A."/>
            <person name="Win J."/>
            <person name="Xu Z."/>
            <person name="Zhang H."/>
            <person name="Grigoriev I.V."/>
            <person name="Rokhsar D.S."/>
            <person name="Boore J.L."/>
        </authorList>
    </citation>
    <scope>NUCLEOTIDE SEQUENCE [LARGE SCALE GENOMIC DNA]</scope>
    <source>
        <strain evidence="3">Pr102</strain>
    </source>
</reference>
<dbReference type="EnsemblProtists" id="Phyra72944">
    <property type="protein sequence ID" value="Phyra72944"/>
    <property type="gene ID" value="Phyra72944"/>
</dbReference>
<sequence>MSLDKRPLDVSDGEEEEELMFAFEEHVASPRGFYSIDGVAFERPAHPMAAILARLDAKKRSRQEDDVEEPEALDAEDLTEQKPVAVSRKRKTFDLPSVPVRVIRPVAKRFKSDAHERSMTAPACLMGRLSLHRTREQQEDIPELENETDKGPTGFRSASIDIPDSFYPIPCPGDAAVGRDRAQSFSSSSSSKSGLFCRRSLDVASPLRVHFNDLELHSSTGSYTGS</sequence>
<evidence type="ECO:0000313" key="2">
    <source>
        <dbReference type="EnsemblProtists" id="Phyra72944"/>
    </source>
</evidence>
<feature type="compositionally biased region" description="Acidic residues" evidence="1">
    <location>
        <begin position="65"/>
        <end position="78"/>
    </location>
</feature>
<dbReference type="AlphaFoldDB" id="H3GC47"/>
<dbReference type="Proteomes" id="UP000005238">
    <property type="component" value="Unassembled WGS sequence"/>
</dbReference>
<evidence type="ECO:0000313" key="3">
    <source>
        <dbReference type="Proteomes" id="UP000005238"/>
    </source>
</evidence>
<evidence type="ECO:0000256" key="1">
    <source>
        <dbReference type="SAM" id="MobiDB-lite"/>
    </source>
</evidence>
<dbReference type="VEuPathDB" id="FungiDB:KRP23_7182"/>
<keyword evidence="3" id="KW-1185">Reference proteome</keyword>
<dbReference type="RefSeq" id="XP_067744342.1">
    <property type="nucleotide sequence ID" value="XM_067892464.1"/>
</dbReference>
<dbReference type="InParanoid" id="H3GC47"/>
<dbReference type="OMA" id="TAPACLM"/>
<dbReference type="OrthoDB" id="159873at2759"/>
<proteinExistence type="predicted"/>
<feature type="region of interest" description="Disordered" evidence="1">
    <location>
        <begin position="58"/>
        <end position="80"/>
    </location>
</feature>
<dbReference type="GeneID" id="94228262"/>
<dbReference type="EMBL" id="DS565999">
    <property type="status" value="NOT_ANNOTATED_CDS"/>
    <property type="molecule type" value="Genomic_DNA"/>
</dbReference>
<dbReference type="HOGENOM" id="CLU_1139921_0_0_1"/>
<accession>H3GC47</accession>